<feature type="chain" id="PRO_5043862535" evidence="2">
    <location>
        <begin position="21"/>
        <end position="447"/>
    </location>
</feature>
<dbReference type="AlphaFoldDB" id="A0AAU7DGN0"/>
<evidence type="ECO:0000313" key="3">
    <source>
        <dbReference type="EMBL" id="XBH16413.1"/>
    </source>
</evidence>
<protein>
    <submittedName>
        <fullName evidence="3">Uncharacterized protein</fullName>
    </submittedName>
</protein>
<keyword evidence="2" id="KW-0732">Signal</keyword>
<name>A0AAU7DGN0_9BACT</name>
<dbReference type="RefSeq" id="WP_348261642.1">
    <property type="nucleotide sequence ID" value="NZ_CP121196.1"/>
</dbReference>
<evidence type="ECO:0000256" key="2">
    <source>
        <dbReference type="SAM" id="SignalP"/>
    </source>
</evidence>
<organism evidence="3">
    <name type="scientific">Telmatobacter sp. DSM 110680</name>
    <dbReference type="NCBI Taxonomy" id="3036704"/>
    <lineage>
        <taxon>Bacteria</taxon>
        <taxon>Pseudomonadati</taxon>
        <taxon>Acidobacteriota</taxon>
        <taxon>Terriglobia</taxon>
        <taxon>Terriglobales</taxon>
        <taxon>Acidobacteriaceae</taxon>
        <taxon>Telmatobacter</taxon>
    </lineage>
</organism>
<sequence>MRVLALCLVAPLAASAAAQAPRPAARPAPRSAATSATAPVSGKPSSAAAAHFTAAGLNNEDDLVRIYTGDFQSIKLDRGGTEFMMIISGYMEDFGKDCKQYLPPNKVEITVQVCNDASVSPPYSPDGVHDIYGNPIRTSGCSGYHTEGTGIYADPNLYSAVNDISAKAQVGLLQSVLGIGGAKGGRIANPLTNPGQLTDQIVALQGETKALIQVNGCGSPGLKNFQSNLIRFAKGEAPMKYAGAVVSAPVAVLPGIRDADFTRLLDDLVLDNSRGWMMNRYQPGSISNPIVSHDPAGSPTRIMARYTFSGPNGRQTGRLTVSFKDGVPDCLYFSDAPDSCRLPSQRIISAYEKNAYAKYTAAQARQNPFADGCNAFMKNPRTSRYAPSDPEGYCQCLSAGYEKVMTPAEEVFYGQNFEAKFWRGIAQPRSDDPAWSRLNPVAVSCMQ</sequence>
<gene>
    <name evidence="3" type="ORF">P8935_17800</name>
</gene>
<dbReference type="EMBL" id="CP121196">
    <property type="protein sequence ID" value="XBH16413.1"/>
    <property type="molecule type" value="Genomic_DNA"/>
</dbReference>
<feature type="signal peptide" evidence="2">
    <location>
        <begin position="1"/>
        <end position="20"/>
    </location>
</feature>
<feature type="region of interest" description="Disordered" evidence="1">
    <location>
        <begin position="19"/>
        <end position="44"/>
    </location>
</feature>
<proteinExistence type="predicted"/>
<reference evidence="3" key="1">
    <citation type="submission" date="2023-03" db="EMBL/GenBank/DDBJ databases">
        <title>Edaphobacter sp.</title>
        <authorList>
            <person name="Huber K.J."/>
            <person name="Papendorf J."/>
            <person name="Pilke C."/>
            <person name="Bunk B."/>
            <person name="Sproeer C."/>
            <person name="Pester M."/>
        </authorList>
    </citation>
    <scope>NUCLEOTIDE SEQUENCE</scope>
    <source>
        <strain evidence="3">DSM 110680</strain>
    </source>
</reference>
<evidence type="ECO:0000256" key="1">
    <source>
        <dbReference type="SAM" id="MobiDB-lite"/>
    </source>
</evidence>
<accession>A0AAU7DGN0</accession>